<keyword evidence="2" id="KW-1185">Reference proteome</keyword>
<dbReference type="AlphaFoldDB" id="U6MJC7"/>
<organism evidence="1 2">
    <name type="scientific">Eimeria necatrix</name>
    <dbReference type="NCBI Taxonomy" id="51315"/>
    <lineage>
        <taxon>Eukaryota</taxon>
        <taxon>Sar</taxon>
        <taxon>Alveolata</taxon>
        <taxon>Apicomplexa</taxon>
        <taxon>Conoidasida</taxon>
        <taxon>Coccidia</taxon>
        <taxon>Eucoccidiorida</taxon>
        <taxon>Eimeriorina</taxon>
        <taxon>Eimeriidae</taxon>
        <taxon>Eimeria</taxon>
    </lineage>
</organism>
<dbReference type="OrthoDB" id="345771at2759"/>
<name>U6MJC7_9EIME</name>
<reference evidence="1" key="1">
    <citation type="submission" date="2013-10" db="EMBL/GenBank/DDBJ databases">
        <title>Genomic analysis of the causative agents of coccidiosis in chickens.</title>
        <authorList>
            <person name="Reid A.J."/>
            <person name="Blake D."/>
            <person name="Billington K."/>
            <person name="Browne H."/>
            <person name="Dunn M."/>
            <person name="Hung S."/>
            <person name="Kawahara F."/>
            <person name="Miranda-Saavedra D."/>
            <person name="Mourier T."/>
            <person name="Nagra H."/>
            <person name="Otto T.D."/>
            <person name="Rawlings N."/>
            <person name="Sanchez A."/>
            <person name="Sanders M."/>
            <person name="Subramaniam C."/>
            <person name="Tay Y."/>
            <person name="Dear P."/>
            <person name="Doerig C."/>
            <person name="Gruber A."/>
            <person name="Parkinson J."/>
            <person name="Shirley M."/>
            <person name="Wan K.L."/>
            <person name="Berriman M."/>
            <person name="Tomley F."/>
            <person name="Pain A."/>
        </authorList>
    </citation>
    <scope>NUCLEOTIDE SEQUENCE [LARGE SCALE GENOMIC DNA]</scope>
    <source>
        <strain evidence="1">Houghton</strain>
    </source>
</reference>
<evidence type="ECO:0000313" key="2">
    <source>
        <dbReference type="Proteomes" id="UP000030754"/>
    </source>
</evidence>
<dbReference type="Proteomes" id="UP000030754">
    <property type="component" value="Unassembled WGS sequence"/>
</dbReference>
<gene>
    <name evidence="1" type="ORF">ENH_00036770</name>
</gene>
<protein>
    <submittedName>
        <fullName evidence="1">Uncharacterized protein</fullName>
    </submittedName>
</protein>
<dbReference type="VEuPathDB" id="ToxoDB:ENH_00036770"/>
<dbReference type="RefSeq" id="XP_013440540.1">
    <property type="nucleotide sequence ID" value="XM_013585086.1"/>
</dbReference>
<accession>U6MJC7</accession>
<reference evidence="1" key="2">
    <citation type="submission" date="2013-10" db="EMBL/GenBank/DDBJ databases">
        <authorList>
            <person name="Aslett M."/>
        </authorList>
    </citation>
    <scope>NUCLEOTIDE SEQUENCE [LARGE SCALE GENOMIC DNA]</scope>
    <source>
        <strain evidence="1">Houghton</strain>
    </source>
</reference>
<dbReference type="GeneID" id="25473839"/>
<dbReference type="EMBL" id="HG722734">
    <property type="protein sequence ID" value="CDJ63178.1"/>
    <property type="molecule type" value="Genomic_DNA"/>
</dbReference>
<sequence>MDPFTFVRWLGVCVEPSLEEAQPAWWLELQRAEFLQREEEKSGDVCQRNTLPSVPQASLAPELRRRKVHFAAEQTAGADLCVYENDSEFVVSFAHPNMHGAGETGLPPWDARDLDDTEYIRQMLLPPTETPPPSLAGSSSASSLMELKCGSLPSDEENVFHEHCDTSAEGRI</sequence>
<proteinExistence type="predicted"/>
<evidence type="ECO:0000313" key="1">
    <source>
        <dbReference type="EMBL" id="CDJ63178.1"/>
    </source>
</evidence>